<comment type="cofactor">
    <cofactor evidence="15">
        <name>Mg(2+)</name>
        <dbReference type="ChEBI" id="CHEBI:18420"/>
    </cofactor>
    <cofactor evidence="15">
        <name>Mn(2+)</name>
        <dbReference type="ChEBI" id="CHEBI:29035"/>
    </cofactor>
    <text evidence="15">Binds 2 magnesium or manganese ions per subunit.</text>
</comment>
<dbReference type="PANTHER" id="PTHR23132">
    <property type="entry name" value="D-ALANINE--D-ALANINE LIGASE"/>
    <property type="match status" value="1"/>
</dbReference>
<evidence type="ECO:0000256" key="3">
    <source>
        <dbReference type="ARBA" id="ARBA00010871"/>
    </source>
</evidence>
<dbReference type="GO" id="GO:0008360">
    <property type="term" value="P:regulation of cell shape"/>
    <property type="evidence" value="ECO:0007669"/>
    <property type="project" value="UniProtKB-KW"/>
</dbReference>
<evidence type="ECO:0000256" key="1">
    <source>
        <dbReference type="ARBA" id="ARBA00001936"/>
    </source>
</evidence>
<evidence type="ECO:0000313" key="19">
    <source>
        <dbReference type="Proteomes" id="UP000525298"/>
    </source>
</evidence>
<dbReference type="PROSITE" id="PS00844">
    <property type="entry name" value="DALA_DALA_LIGASE_2"/>
    <property type="match status" value="1"/>
</dbReference>
<dbReference type="InterPro" id="IPR016185">
    <property type="entry name" value="PreATP-grasp_dom_sf"/>
</dbReference>
<keyword evidence="7 16" id="KW-0547">Nucleotide-binding</keyword>
<dbReference type="PROSITE" id="PS00843">
    <property type="entry name" value="DALA_DALA_LIGASE_1"/>
    <property type="match status" value="1"/>
</dbReference>
<dbReference type="Gene3D" id="3.30.470.20">
    <property type="entry name" value="ATP-grasp fold, B domain"/>
    <property type="match status" value="1"/>
</dbReference>
<keyword evidence="15" id="KW-0479">Metal-binding</keyword>
<dbReference type="InterPro" id="IPR005905">
    <property type="entry name" value="D_ala_D_ala"/>
</dbReference>
<dbReference type="Pfam" id="PF01820">
    <property type="entry name" value="Dala_Dala_lig_N"/>
    <property type="match status" value="1"/>
</dbReference>
<organism evidence="18 19">
    <name type="scientific">Desulfosalsimonas propionicica</name>
    <dbReference type="NCBI Taxonomy" id="332175"/>
    <lineage>
        <taxon>Bacteria</taxon>
        <taxon>Pseudomonadati</taxon>
        <taxon>Thermodesulfobacteriota</taxon>
        <taxon>Desulfobacteria</taxon>
        <taxon>Desulfobacterales</taxon>
        <taxon>Desulfosalsimonadaceae</taxon>
        <taxon>Desulfosalsimonas</taxon>
    </lineage>
</organism>
<dbReference type="GO" id="GO:0008716">
    <property type="term" value="F:D-alanine-D-alanine ligase activity"/>
    <property type="evidence" value="ECO:0007669"/>
    <property type="project" value="UniProtKB-UniRule"/>
</dbReference>
<dbReference type="GO" id="GO:0009252">
    <property type="term" value="P:peptidoglycan biosynthetic process"/>
    <property type="evidence" value="ECO:0007669"/>
    <property type="project" value="UniProtKB-UniRule"/>
</dbReference>
<feature type="active site" evidence="14">
    <location>
        <position position="148"/>
    </location>
</feature>
<dbReference type="NCBIfam" id="NF002378">
    <property type="entry name" value="PRK01372.1"/>
    <property type="match status" value="1"/>
</dbReference>
<evidence type="ECO:0000256" key="9">
    <source>
        <dbReference type="ARBA" id="ARBA00022960"/>
    </source>
</evidence>
<dbReference type="Gene3D" id="3.30.1490.20">
    <property type="entry name" value="ATP-grasp fold, A domain"/>
    <property type="match status" value="1"/>
</dbReference>
<keyword evidence="5 13" id="KW-0963">Cytoplasm</keyword>
<evidence type="ECO:0000256" key="6">
    <source>
        <dbReference type="ARBA" id="ARBA00022598"/>
    </source>
</evidence>
<evidence type="ECO:0000259" key="17">
    <source>
        <dbReference type="PROSITE" id="PS50975"/>
    </source>
</evidence>
<dbReference type="HAMAP" id="MF_00047">
    <property type="entry name" value="Dala_Dala_lig"/>
    <property type="match status" value="1"/>
</dbReference>
<dbReference type="EC" id="6.3.2.4" evidence="4 13"/>
<sequence>MSKKIHVALLSGGTSGEREISQKGGDHVYQALDKDRYTVARYDPRTDLSRLVADARAIDVALVILHGAPGEDGTIQGLLDLLEIPYQCPGVMSSAIAMNKVVSKFFYEKAGIAVPAWESSRRGEPVDAKAVMDRLGLPLVVKPASGGSSLGMSIVRSPEAFDAALEAAHACDDMVLLEQYLQGTEITGGVLGNQDLEALPLVEIVPLKDHEFFDFNAKYLAGETDEICPARLDPDLARQGRDLALAAHRALFCTGYSRTDMILSSGRLWVLETNTIPGMTPVSLLPLAASKAGMNYSQLLDRLIGLALEKNAGC</sequence>
<comment type="caution">
    <text evidence="18">The sequence shown here is derived from an EMBL/GenBank/DDBJ whole genome shotgun (WGS) entry which is preliminary data.</text>
</comment>
<keyword evidence="19" id="KW-1185">Reference proteome</keyword>
<evidence type="ECO:0000256" key="8">
    <source>
        <dbReference type="ARBA" id="ARBA00022840"/>
    </source>
</evidence>
<evidence type="ECO:0000256" key="2">
    <source>
        <dbReference type="ARBA" id="ARBA00004496"/>
    </source>
</evidence>
<dbReference type="GO" id="GO:0005524">
    <property type="term" value="F:ATP binding"/>
    <property type="evidence" value="ECO:0007669"/>
    <property type="project" value="UniProtKB-UniRule"/>
</dbReference>
<accession>A0A7W0C6N8</accession>
<feature type="binding site" evidence="15">
    <location>
        <position position="274"/>
    </location>
    <ligand>
        <name>Mg(2+)</name>
        <dbReference type="ChEBI" id="CHEBI:18420"/>
        <label>2</label>
    </ligand>
</feature>
<keyword evidence="10 13" id="KW-0573">Peptidoglycan synthesis</keyword>
<evidence type="ECO:0000256" key="4">
    <source>
        <dbReference type="ARBA" id="ARBA00012216"/>
    </source>
</evidence>
<dbReference type="UniPathway" id="UPA00219"/>
<dbReference type="RefSeq" id="WP_181549703.1">
    <property type="nucleotide sequence ID" value="NZ_JACDUS010000001.1"/>
</dbReference>
<dbReference type="PANTHER" id="PTHR23132:SF23">
    <property type="entry name" value="D-ALANINE--D-ALANINE LIGASE B"/>
    <property type="match status" value="1"/>
</dbReference>
<keyword evidence="9 13" id="KW-0133">Cell shape</keyword>
<dbReference type="Proteomes" id="UP000525298">
    <property type="component" value="Unassembled WGS sequence"/>
</dbReference>
<dbReference type="InterPro" id="IPR011127">
    <property type="entry name" value="Dala_Dala_lig_N"/>
</dbReference>
<evidence type="ECO:0000256" key="5">
    <source>
        <dbReference type="ARBA" id="ARBA00022490"/>
    </source>
</evidence>
<dbReference type="GO" id="GO:0005737">
    <property type="term" value="C:cytoplasm"/>
    <property type="evidence" value="ECO:0007669"/>
    <property type="project" value="UniProtKB-SubCell"/>
</dbReference>
<keyword evidence="6 13" id="KW-0436">Ligase</keyword>
<comment type="catalytic activity">
    <reaction evidence="12 13">
        <text>2 D-alanine + ATP = D-alanyl-D-alanine + ADP + phosphate + H(+)</text>
        <dbReference type="Rhea" id="RHEA:11224"/>
        <dbReference type="ChEBI" id="CHEBI:15378"/>
        <dbReference type="ChEBI" id="CHEBI:30616"/>
        <dbReference type="ChEBI" id="CHEBI:43474"/>
        <dbReference type="ChEBI" id="CHEBI:57416"/>
        <dbReference type="ChEBI" id="CHEBI:57822"/>
        <dbReference type="ChEBI" id="CHEBI:456216"/>
        <dbReference type="EC" id="6.3.2.4"/>
    </reaction>
</comment>
<dbReference type="PIRSF" id="PIRSF039102">
    <property type="entry name" value="Ddl/VanB"/>
    <property type="match status" value="1"/>
</dbReference>
<proteinExistence type="inferred from homology"/>
<comment type="function">
    <text evidence="13">Cell wall formation.</text>
</comment>
<feature type="binding site" evidence="15">
    <location>
        <position position="260"/>
    </location>
    <ligand>
        <name>Mg(2+)</name>
        <dbReference type="ChEBI" id="CHEBI:18420"/>
        <label>1</label>
    </ligand>
</feature>
<dbReference type="SUPFAM" id="SSF52440">
    <property type="entry name" value="PreATP-grasp domain"/>
    <property type="match status" value="1"/>
</dbReference>
<comment type="similarity">
    <text evidence="3 13">Belongs to the D-alanine--D-alanine ligase family.</text>
</comment>
<keyword evidence="15" id="KW-0464">Manganese</keyword>
<evidence type="ECO:0000313" key="18">
    <source>
        <dbReference type="EMBL" id="MBA2880030.1"/>
    </source>
</evidence>
<comment type="subcellular location">
    <subcellularLocation>
        <location evidence="2 13">Cytoplasm</location>
    </subcellularLocation>
</comment>
<keyword evidence="11 13" id="KW-0961">Cell wall biogenesis/degradation</keyword>
<evidence type="ECO:0000256" key="10">
    <source>
        <dbReference type="ARBA" id="ARBA00022984"/>
    </source>
</evidence>
<evidence type="ECO:0000256" key="16">
    <source>
        <dbReference type="PROSITE-ProRule" id="PRU00409"/>
    </source>
</evidence>
<dbReference type="InterPro" id="IPR013815">
    <property type="entry name" value="ATP_grasp_subdomain_1"/>
</dbReference>
<feature type="active site" evidence="14">
    <location>
        <position position="283"/>
    </location>
</feature>
<gene>
    <name evidence="13" type="primary">ddl</name>
    <name evidence="18" type="ORF">HNR65_000337</name>
</gene>
<dbReference type="InterPro" id="IPR011761">
    <property type="entry name" value="ATP-grasp"/>
</dbReference>
<dbReference type="GO" id="GO:0046872">
    <property type="term" value="F:metal ion binding"/>
    <property type="evidence" value="ECO:0007669"/>
    <property type="project" value="UniProtKB-KW"/>
</dbReference>
<feature type="binding site" evidence="15">
    <location>
        <position position="272"/>
    </location>
    <ligand>
        <name>Mg(2+)</name>
        <dbReference type="ChEBI" id="CHEBI:18420"/>
        <label>2</label>
    </ligand>
</feature>
<dbReference type="EMBL" id="JACDUS010000001">
    <property type="protein sequence ID" value="MBA2880030.1"/>
    <property type="molecule type" value="Genomic_DNA"/>
</dbReference>
<name>A0A7W0C6N8_9BACT</name>
<dbReference type="Gene3D" id="3.40.50.20">
    <property type="match status" value="1"/>
</dbReference>
<protein>
    <recommendedName>
        <fullName evidence="4 13">D-alanine--D-alanine ligase</fullName>
        <ecNumber evidence="4 13">6.3.2.4</ecNumber>
    </recommendedName>
    <alternativeName>
        <fullName evidence="13">D-Ala-D-Ala ligase</fullName>
    </alternativeName>
    <alternativeName>
        <fullName evidence="13">D-alanylalanine synthetase</fullName>
    </alternativeName>
</protein>
<dbReference type="NCBIfam" id="TIGR01205">
    <property type="entry name" value="D_ala_D_alaTIGR"/>
    <property type="match status" value="1"/>
</dbReference>
<dbReference type="PROSITE" id="PS50975">
    <property type="entry name" value="ATP_GRASP"/>
    <property type="match status" value="1"/>
</dbReference>
<dbReference type="InterPro" id="IPR000291">
    <property type="entry name" value="D-Ala_lig_Van_CS"/>
</dbReference>
<dbReference type="SUPFAM" id="SSF56059">
    <property type="entry name" value="Glutathione synthetase ATP-binding domain-like"/>
    <property type="match status" value="1"/>
</dbReference>
<comment type="pathway">
    <text evidence="13">Cell wall biogenesis; peptidoglycan biosynthesis.</text>
</comment>
<dbReference type="GO" id="GO:0071555">
    <property type="term" value="P:cell wall organization"/>
    <property type="evidence" value="ECO:0007669"/>
    <property type="project" value="UniProtKB-KW"/>
</dbReference>
<comment type="cofactor">
    <cofactor evidence="1">
        <name>Mn(2+)</name>
        <dbReference type="ChEBI" id="CHEBI:29035"/>
    </cofactor>
</comment>
<evidence type="ECO:0000256" key="11">
    <source>
        <dbReference type="ARBA" id="ARBA00023316"/>
    </source>
</evidence>
<evidence type="ECO:0000256" key="7">
    <source>
        <dbReference type="ARBA" id="ARBA00022741"/>
    </source>
</evidence>
<dbReference type="AlphaFoldDB" id="A0A7W0C6N8"/>
<evidence type="ECO:0000256" key="13">
    <source>
        <dbReference type="HAMAP-Rule" id="MF_00047"/>
    </source>
</evidence>
<keyword evidence="15" id="KW-0460">Magnesium</keyword>
<evidence type="ECO:0000256" key="12">
    <source>
        <dbReference type="ARBA" id="ARBA00047614"/>
    </source>
</evidence>
<feature type="binding site" evidence="15">
    <location>
        <position position="272"/>
    </location>
    <ligand>
        <name>Mg(2+)</name>
        <dbReference type="ChEBI" id="CHEBI:18420"/>
        <label>1</label>
    </ligand>
</feature>
<feature type="domain" description="ATP-grasp" evidence="17">
    <location>
        <begin position="104"/>
        <end position="305"/>
    </location>
</feature>
<evidence type="ECO:0000256" key="15">
    <source>
        <dbReference type="PIRSR" id="PIRSR039102-3"/>
    </source>
</evidence>
<feature type="active site" evidence="14">
    <location>
        <position position="17"/>
    </location>
</feature>
<reference evidence="18 19" key="1">
    <citation type="submission" date="2020-07" db="EMBL/GenBank/DDBJ databases">
        <title>Genomic Encyclopedia of Type Strains, Phase IV (KMG-IV): sequencing the most valuable type-strain genomes for metagenomic binning, comparative biology and taxonomic classification.</title>
        <authorList>
            <person name="Goeker M."/>
        </authorList>
    </citation>
    <scope>NUCLEOTIDE SEQUENCE [LARGE SCALE GENOMIC DNA]</scope>
    <source>
        <strain evidence="18 19">DSM 17721</strain>
    </source>
</reference>
<dbReference type="InterPro" id="IPR011095">
    <property type="entry name" value="Dala_Dala_lig_C"/>
</dbReference>
<keyword evidence="8 16" id="KW-0067">ATP-binding</keyword>
<dbReference type="Pfam" id="PF07478">
    <property type="entry name" value="Dala_Dala_lig_C"/>
    <property type="match status" value="1"/>
</dbReference>
<evidence type="ECO:0000256" key="14">
    <source>
        <dbReference type="PIRSR" id="PIRSR039102-1"/>
    </source>
</evidence>